<dbReference type="EMBL" id="SZYD01000015">
    <property type="protein sequence ID" value="KAD3640481.1"/>
    <property type="molecule type" value="Genomic_DNA"/>
</dbReference>
<dbReference type="AlphaFoldDB" id="A0A5N6MJK0"/>
<sequence length="124" mass="13578">MYPDAFARETELALTKTLKQTVIIAVPLLRRSTDYDSETPGSKRRETKLGVLIGNTRKRSTSLQGDNRQQIPASNGFSEAPVMSQVAVNDGGVVNNSPGLCFRMVNNSPGAIVERFSMLCMLFP</sequence>
<reference evidence="1 2" key="1">
    <citation type="submission" date="2019-05" db="EMBL/GenBank/DDBJ databases">
        <title>Mikania micrantha, genome provides insights into the molecular mechanism of rapid growth.</title>
        <authorList>
            <person name="Liu B."/>
        </authorList>
    </citation>
    <scope>NUCLEOTIDE SEQUENCE [LARGE SCALE GENOMIC DNA]</scope>
    <source>
        <strain evidence="1">NLD-2019</strain>
        <tissue evidence="1">Leaf</tissue>
    </source>
</reference>
<organism evidence="1 2">
    <name type="scientific">Mikania micrantha</name>
    <name type="common">bitter vine</name>
    <dbReference type="NCBI Taxonomy" id="192012"/>
    <lineage>
        <taxon>Eukaryota</taxon>
        <taxon>Viridiplantae</taxon>
        <taxon>Streptophyta</taxon>
        <taxon>Embryophyta</taxon>
        <taxon>Tracheophyta</taxon>
        <taxon>Spermatophyta</taxon>
        <taxon>Magnoliopsida</taxon>
        <taxon>eudicotyledons</taxon>
        <taxon>Gunneridae</taxon>
        <taxon>Pentapetalae</taxon>
        <taxon>asterids</taxon>
        <taxon>campanulids</taxon>
        <taxon>Asterales</taxon>
        <taxon>Asteraceae</taxon>
        <taxon>Asteroideae</taxon>
        <taxon>Heliantheae alliance</taxon>
        <taxon>Eupatorieae</taxon>
        <taxon>Mikania</taxon>
    </lineage>
</organism>
<dbReference type="OrthoDB" id="780868at2759"/>
<evidence type="ECO:0000313" key="1">
    <source>
        <dbReference type="EMBL" id="KAD3640481.1"/>
    </source>
</evidence>
<name>A0A5N6MJK0_9ASTR</name>
<dbReference type="Proteomes" id="UP000326396">
    <property type="component" value="Linkage Group LG5"/>
</dbReference>
<proteinExistence type="predicted"/>
<accession>A0A5N6MJK0</accession>
<keyword evidence="2" id="KW-1185">Reference proteome</keyword>
<comment type="caution">
    <text evidence="1">The sequence shown here is derived from an EMBL/GenBank/DDBJ whole genome shotgun (WGS) entry which is preliminary data.</text>
</comment>
<gene>
    <name evidence="1" type="ORF">E3N88_29704</name>
</gene>
<protein>
    <submittedName>
        <fullName evidence="1">Uncharacterized protein</fullName>
    </submittedName>
</protein>
<evidence type="ECO:0000313" key="2">
    <source>
        <dbReference type="Proteomes" id="UP000326396"/>
    </source>
</evidence>